<dbReference type="Pfam" id="PF01541">
    <property type="entry name" value="GIY-YIG"/>
    <property type="match status" value="1"/>
</dbReference>
<sequence length="86" mass="10316">MCYVYILQSIKTGSYYIGSTINTENRLEKHNKGYVASTKNGRPWDLKISQKYQSITQAKNIEYRLKRLKRRDYIEKMIKDGYIRMI</sequence>
<organism evidence="3 4">
    <name type="scientific">Candidatus Roizmanbacteria bacterium CG_4_9_14_0_2_um_filter_39_13</name>
    <dbReference type="NCBI Taxonomy" id="1974839"/>
    <lineage>
        <taxon>Bacteria</taxon>
        <taxon>Candidatus Roizmaniibacteriota</taxon>
    </lineage>
</organism>
<evidence type="ECO:0000313" key="4">
    <source>
        <dbReference type="Proteomes" id="UP000231383"/>
    </source>
</evidence>
<dbReference type="Proteomes" id="UP000231383">
    <property type="component" value="Unassembled WGS sequence"/>
</dbReference>
<evidence type="ECO:0000313" key="3">
    <source>
        <dbReference type="EMBL" id="PJC33894.1"/>
    </source>
</evidence>
<feature type="domain" description="GIY-YIG" evidence="2">
    <location>
        <begin position="1"/>
        <end position="75"/>
    </location>
</feature>
<dbReference type="PANTHER" id="PTHR34477:SF1">
    <property type="entry name" value="UPF0213 PROTEIN YHBQ"/>
    <property type="match status" value="1"/>
</dbReference>
<dbReference type="InterPro" id="IPR035901">
    <property type="entry name" value="GIY-YIG_endonuc_sf"/>
</dbReference>
<dbReference type="EMBL" id="PFSC01000021">
    <property type="protein sequence ID" value="PJC33894.1"/>
    <property type="molecule type" value="Genomic_DNA"/>
</dbReference>
<dbReference type="InterPro" id="IPR050190">
    <property type="entry name" value="UPF0213_domain"/>
</dbReference>
<dbReference type="PROSITE" id="PS50164">
    <property type="entry name" value="GIY_YIG"/>
    <property type="match status" value="1"/>
</dbReference>
<protein>
    <submittedName>
        <fullName evidence="3">Excinuclease ABC subunit C</fullName>
    </submittedName>
</protein>
<dbReference type="CDD" id="cd10449">
    <property type="entry name" value="GIY-YIG_SLX1_like"/>
    <property type="match status" value="1"/>
</dbReference>
<dbReference type="Gene3D" id="3.40.1440.10">
    <property type="entry name" value="GIY-YIG endonuclease"/>
    <property type="match status" value="1"/>
</dbReference>
<evidence type="ECO:0000256" key="1">
    <source>
        <dbReference type="ARBA" id="ARBA00007435"/>
    </source>
</evidence>
<proteinExistence type="inferred from homology"/>
<dbReference type="AlphaFoldDB" id="A0A2M8F3L0"/>
<evidence type="ECO:0000259" key="2">
    <source>
        <dbReference type="PROSITE" id="PS50164"/>
    </source>
</evidence>
<dbReference type="SUPFAM" id="SSF82771">
    <property type="entry name" value="GIY-YIG endonuclease"/>
    <property type="match status" value="1"/>
</dbReference>
<comment type="caution">
    <text evidence="3">The sequence shown here is derived from an EMBL/GenBank/DDBJ whole genome shotgun (WGS) entry which is preliminary data.</text>
</comment>
<accession>A0A2M8F3L0</accession>
<dbReference type="PANTHER" id="PTHR34477">
    <property type="entry name" value="UPF0213 PROTEIN YHBQ"/>
    <property type="match status" value="1"/>
</dbReference>
<gene>
    <name evidence="3" type="ORF">CO051_00730</name>
</gene>
<reference evidence="4" key="1">
    <citation type="submission" date="2017-09" db="EMBL/GenBank/DDBJ databases">
        <title>Depth-based differentiation of microbial function through sediment-hosted aquifers and enrichment of novel symbionts in the deep terrestrial subsurface.</title>
        <authorList>
            <person name="Probst A.J."/>
            <person name="Ladd B."/>
            <person name="Jarett J.K."/>
            <person name="Geller-Mcgrath D.E."/>
            <person name="Sieber C.M.K."/>
            <person name="Emerson J.B."/>
            <person name="Anantharaman K."/>
            <person name="Thomas B.C."/>
            <person name="Malmstrom R."/>
            <person name="Stieglmeier M."/>
            <person name="Klingl A."/>
            <person name="Woyke T."/>
            <person name="Ryan C.M."/>
            <person name="Banfield J.F."/>
        </authorList>
    </citation>
    <scope>NUCLEOTIDE SEQUENCE [LARGE SCALE GENOMIC DNA]</scope>
</reference>
<name>A0A2M8F3L0_9BACT</name>
<comment type="similarity">
    <text evidence="1">Belongs to the UPF0213 family.</text>
</comment>
<dbReference type="InterPro" id="IPR000305">
    <property type="entry name" value="GIY-YIG_endonuc"/>
</dbReference>